<accession>A0A1Y0KZU9</accession>
<dbReference type="KEGG" id="scla:SCLARK_00595"/>
<feature type="compositionally biased region" description="Acidic residues" evidence="2">
    <location>
        <begin position="281"/>
        <end position="291"/>
    </location>
</feature>
<evidence type="ECO:0000313" key="4">
    <source>
        <dbReference type="Proteomes" id="UP000231179"/>
    </source>
</evidence>
<evidence type="ECO:0000256" key="2">
    <source>
        <dbReference type="SAM" id="MobiDB-lite"/>
    </source>
</evidence>
<evidence type="ECO:0000313" key="3">
    <source>
        <dbReference type="EMBL" id="ATX70703.1"/>
    </source>
</evidence>
<keyword evidence="1" id="KW-0175">Coiled coil</keyword>
<name>A0A1Y0KZU9_9MOLU</name>
<proteinExistence type="predicted"/>
<evidence type="ECO:0000256" key="1">
    <source>
        <dbReference type="SAM" id="Coils"/>
    </source>
</evidence>
<keyword evidence="4" id="KW-1185">Reference proteome</keyword>
<feature type="region of interest" description="Disordered" evidence="2">
    <location>
        <begin position="440"/>
        <end position="465"/>
    </location>
</feature>
<dbReference type="OrthoDB" id="387237at2"/>
<gene>
    <name evidence="3" type="ORF">SCLAR_v1c03730</name>
</gene>
<feature type="coiled-coil region" evidence="1">
    <location>
        <begin position="560"/>
        <end position="673"/>
    </location>
</feature>
<dbReference type="InterPro" id="IPR011053">
    <property type="entry name" value="Single_hybrid_motif"/>
</dbReference>
<feature type="region of interest" description="Disordered" evidence="2">
    <location>
        <begin position="350"/>
        <end position="370"/>
    </location>
</feature>
<dbReference type="SUPFAM" id="SSF51230">
    <property type="entry name" value="Single hybrid motif"/>
    <property type="match status" value="1"/>
</dbReference>
<evidence type="ECO:0008006" key="5">
    <source>
        <dbReference type="Google" id="ProtNLM"/>
    </source>
</evidence>
<feature type="region of interest" description="Disordered" evidence="2">
    <location>
        <begin position="225"/>
        <end position="291"/>
    </location>
</feature>
<protein>
    <recommendedName>
        <fullName evidence="5">Lipoyl-binding domain-containing protein</fullName>
    </recommendedName>
</protein>
<reference evidence="3 4" key="1">
    <citation type="submission" date="2017-11" db="EMBL/GenBank/DDBJ databases">
        <title>Complete genome sequence of Spiroplasma clarkii CN-5 (DSM 19994).</title>
        <authorList>
            <person name="Tsai Y.-M."/>
            <person name="Chang A."/>
            <person name="Lo W.-S."/>
            <person name="Kuo C.-H."/>
        </authorList>
    </citation>
    <scope>NUCLEOTIDE SEQUENCE [LARGE SCALE GENOMIC DNA]</scope>
    <source>
        <strain evidence="3 4">CN-5</strain>
    </source>
</reference>
<sequence>MDKIKFQSDNKRKGIVQNVIVEVGQKVVEGDLLALVINSEREKIKVIAKNDGIIGEIKIVESIIVKPGETMFEVLNDHELNRLIRKQNKLGNTLREGLEKFGHLGNDINEVVKEYDAADDNNDEFEDYSDDEVETANEFQPETDVETEFSAANSDLDIDENSNKTEDLSIADNNDEFEDYSDDEVETANEFQPETEPSFASVNAEDEEFTSVDEDVIIETEFEAIFESEADSPESVDSFSEESEIESPDSTDSTPVDDFETNSVVTQDEVEAAFAAVDTNSEPDDNAAEDYDLDLFVPQETPDFEATQNKLNSEIDMTWSNLDINIESIDEDGITDTEITDPKVIIEDSVEQNHDATPQPDFEPTPAPNKVEDEYKIDATPLFVNDSITKELSELNALSVDEAADLNEPELEPETEIEEEFTNELPAEVLNTQELTEMIDDSEFLSKFTNESSETEDSTESKPLDTVVPRDQAASSYVEPKLINEENSSFVTALGSENKINAEFFANENPEVVASIEFEETQPEVTSTEVDDLHQFTEFTDLKTADFEVEPSSEISEMHAELLLAEIRNLTERIEKLEQQECQIVKDYEAVQSHENSYLLEKIEEIQKTQKTLQEKVDNFKNTVSITAPEISSTDVNHFDLAADSEQAILEKIEKIDEQLAKLNQKILQTSTSTARQISSIDFEVDVTGLMNLHTLMHDPYLAKGVKLGLNTFYLKALHKVIAEFQEFDFNDNQTISLGKIKQGELLYKDINLAAESNLEQVALQIKNNEVTKTPNNIILVDMGKFNVLSSKLQLPNQAVIAITIGDVHSRVINHNLLSDYVNVSVAFDQSYISFKDAVNLTNAFNEIINNPGLLI</sequence>
<dbReference type="SUPFAM" id="SSF52777">
    <property type="entry name" value="CoA-dependent acyltransferases"/>
    <property type="match status" value="1"/>
</dbReference>
<feature type="compositionally biased region" description="Acidic residues" evidence="2">
    <location>
        <begin position="225"/>
        <end position="260"/>
    </location>
</feature>
<organism evidence="3 4">
    <name type="scientific">Spiroplasma clarkii</name>
    <dbReference type="NCBI Taxonomy" id="2139"/>
    <lineage>
        <taxon>Bacteria</taxon>
        <taxon>Bacillati</taxon>
        <taxon>Mycoplasmatota</taxon>
        <taxon>Mollicutes</taxon>
        <taxon>Entomoplasmatales</taxon>
        <taxon>Spiroplasmataceae</taxon>
        <taxon>Spiroplasma</taxon>
    </lineage>
</organism>
<dbReference type="EMBL" id="CP024870">
    <property type="protein sequence ID" value="ATX70703.1"/>
    <property type="molecule type" value="Genomic_DNA"/>
</dbReference>
<dbReference type="Gene3D" id="2.40.50.100">
    <property type="match status" value="1"/>
</dbReference>
<dbReference type="Proteomes" id="UP000231179">
    <property type="component" value="Chromosome"/>
</dbReference>
<dbReference type="RefSeq" id="WP_100254263.1">
    <property type="nucleotide sequence ID" value="NZ_CP015819.1"/>
</dbReference>
<dbReference type="AlphaFoldDB" id="A0A1Y0KZU9"/>